<protein>
    <recommendedName>
        <fullName evidence="2">AAA-ATPase-like domain-containing protein</fullName>
    </recommendedName>
</protein>
<feature type="region of interest" description="Disordered" evidence="1">
    <location>
        <begin position="221"/>
        <end position="253"/>
    </location>
</feature>
<reference evidence="3" key="1">
    <citation type="submission" date="2020-05" db="EMBL/GenBank/DDBJ databases">
        <authorList>
            <person name="Rincon C."/>
            <person name="Sanders R I."/>
            <person name="Robbins C."/>
            <person name="Chaturvedi A."/>
        </authorList>
    </citation>
    <scope>NUCLEOTIDE SEQUENCE</scope>
    <source>
        <strain evidence="3">CHB12</strain>
    </source>
</reference>
<dbReference type="AlphaFoldDB" id="A0A915YWS6"/>
<evidence type="ECO:0000259" key="2">
    <source>
        <dbReference type="Pfam" id="PF09820"/>
    </source>
</evidence>
<feature type="domain" description="AAA-ATPase-like" evidence="2">
    <location>
        <begin position="38"/>
        <end position="144"/>
    </location>
</feature>
<gene>
    <name evidence="3" type="ORF">CHRIB12_LOCUS4499</name>
</gene>
<sequence>MVSNFDINIFKRLINTDTFSTIKDNPNIVINGNYTPDVSDFTKFITSGIFVDKSLFIIEFMIYGKQANLITHPCQFGKSTNLSMLYTFLAPTFTEEEKTQRLSLFKDLRISKFKWFIKSNFGNWPVIHISFKIQRNKQYDAFSDFDVLSSANKTISRNKGTEYDDIAAGSSGYRRCTNRGSSMFSSFGQLRRVDSMGSDAQRTEFQPGECHFVYANSNYSQEQSTSKDHSSMLQMSTRDSKDEVSSISNHHQY</sequence>
<dbReference type="PANTHER" id="PTHR34825">
    <property type="entry name" value="CONSERVED PROTEIN, WITH A WEAK D-GALACTARATE DEHYDRATASE/ALTRONATE HYDROLASE DOMAIN"/>
    <property type="match status" value="1"/>
</dbReference>
<dbReference type="EMBL" id="CAGKOT010000007">
    <property type="protein sequence ID" value="CAB5348510.1"/>
    <property type="molecule type" value="Genomic_DNA"/>
</dbReference>
<dbReference type="Proteomes" id="UP000684084">
    <property type="component" value="Unassembled WGS sequence"/>
</dbReference>
<dbReference type="OrthoDB" id="2438095at2759"/>
<proteinExistence type="predicted"/>
<dbReference type="VEuPathDB" id="FungiDB:RhiirFUN_024144"/>
<dbReference type="PANTHER" id="PTHR34825:SF1">
    <property type="entry name" value="AAA-ATPASE-LIKE DOMAIN-CONTAINING PROTEIN"/>
    <property type="match status" value="1"/>
</dbReference>
<evidence type="ECO:0000313" key="4">
    <source>
        <dbReference type="Proteomes" id="UP000684084"/>
    </source>
</evidence>
<organism evidence="3 4">
    <name type="scientific">Rhizophagus irregularis</name>
    <dbReference type="NCBI Taxonomy" id="588596"/>
    <lineage>
        <taxon>Eukaryota</taxon>
        <taxon>Fungi</taxon>
        <taxon>Fungi incertae sedis</taxon>
        <taxon>Mucoromycota</taxon>
        <taxon>Glomeromycotina</taxon>
        <taxon>Glomeromycetes</taxon>
        <taxon>Glomerales</taxon>
        <taxon>Glomeraceae</taxon>
        <taxon>Rhizophagus</taxon>
    </lineage>
</organism>
<dbReference type="InterPro" id="IPR018631">
    <property type="entry name" value="AAA-ATPase-like_dom"/>
</dbReference>
<dbReference type="Pfam" id="PF09820">
    <property type="entry name" value="AAA-ATPase_like"/>
    <property type="match status" value="1"/>
</dbReference>
<evidence type="ECO:0000256" key="1">
    <source>
        <dbReference type="SAM" id="MobiDB-lite"/>
    </source>
</evidence>
<evidence type="ECO:0000313" key="3">
    <source>
        <dbReference type="EMBL" id="CAB5348510.1"/>
    </source>
</evidence>
<accession>A0A915YWS6</accession>
<comment type="caution">
    <text evidence="3">The sequence shown here is derived from an EMBL/GenBank/DDBJ whole genome shotgun (WGS) entry which is preliminary data.</text>
</comment>
<name>A0A915YWS6_9GLOM</name>